<accession>A0A9P5VN32</accession>
<gene>
    <name evidence="2" type="ORF">BG006_003933</name>
</gene>
<reference evidence="2" key="1">
    <citation type="journal article" date="2020" name="Fungal Divers.">
        <title>Resolving the Mortierellaceae phylogeny through synthesis of multi-gene phylogenetics and phylogenomics.</title>
        <authorList>
            <person name="Vandepol N."/>
            <person name="Liber J."/>
            <person name="Desiro A."/>
            <person name="Na H."/>
            <person name="Kennedy M."/>
            <person name="Barry K."/>
            <person name="Grigoriev I.V."/>
            <person name="Miller A.N."/>
            <person name="O'Donnell K."/>
            <person name="Stajich J.E."/>
            <person name="Bonito G."/>
        </authorList>
    </citation>
    <scope>NUCLEOTIDE SEQUENCE</scope>
    <source>
        <strain evidence="2">NVP1</strain>
    </source>
</reference>
<comment type="caution">
    <text evidence="2">The sequence shown here is derived from an EMBL/GenBank/DDBJ whole genome shotgun (WGS) entry which is preliminary data.</text>
</comment>
<keyword evidence="3" id="KW-1185">Reference proteome</keyword>
<name>A0A9P5VN32_9FUNG</name>
<organism evidence="2 3">
    <name type="scientific">Podila minutissima</name>
    <dbReference type="NCBI Taxonomy" id="64525"/>
    <lineage>
        <taxon>Eukaryota</taxon>
        <taxon>Fungi</taxon>
        <taxon>Fungi incertae sedis</taxon>
        <taxon>Mucoromycota</taxon>
        <taxon>Mortierellomycotina</taxon>
        <taxon>Mortierellomycetes</taxon>
        <taxon>Mortierellales</taxon>
        <taxon>Mortierellaceae</taxon>
        <taxon>Podila</taxon>
    </lineage>
</organism>
<feature type="region of interest" description="Disordered" evidence="1">
    <location>
        <begin position="170"/>
        <end position="190"/>
    </location>
</feature>
<protein>
    <submittedName>
        <fullName evidence="2">Uncharacterized protein</fullName>
    </submittedName>
</protein>
<evidence type="ECO:0000313" key="3">
    <source>
        <dbReference type="Proteomes" id="UP000696485"/>
    </source>
</evidence>
<dbReference type="AlphaFoldDB" id="A0A9P5VN32"/>
<dbReference type="Proteomes" id="UP000696485">
    <property type="component" value="Unassembled WGS sequence"/>
</dbReference>
<evidence type="ECO:0000256" key="1">
    <source>
        <dbReference type="SAM" id="MobiDB-lite"/>
    </source>
</evidence>
<sequence length="235" mass="25485">MSLSSSNKPDPFALSQKHPFQRHIDGYFATASGKSPQRKLNSNTLSEYFAKNKETIFPGTKDLTTTSYYNNINDAFEDLDAQMTEMMDDDGSFVMQPEKLQLSQTVPNISSAMNNLGSVKDRMAPQYQQGGSVKGAPMPRVSANHGSGGTPQRVPVMNTHRGTTVAFKALRGPGRANGTGAEKNKDPNKAVSGGIRLRSIHYATTVQQVLDGSMDQTNTMDDEHTATVVLVEVIG</sequence>
<evidence type="ECO:0000313" key="2">
    <source>
        <dbReference type="EMBL" id="KAF9333163.1"/>
    </source>
</evidence>
<proteinExistence type="predicted"/>
<dbReference type="EMBL" id="JAAAUY010000218">
    <property type="protein sequence ID" value="KAF9333163.1"/>
    <property type="molecule type" value="Genomic_DNA"/>
</dbReference>